<evidence type="ECO:0000313" key="3">
    <source>
        <dbReference type="EMBL" id="MFC7234414.1"/>
    </source>
</evidence>
<dbReference type="EMBL" id="JBHTAP010000001">
    <property type="protein sequence ID" value="MFC7234414.1"/>
    <property type="molecule type" value="Genomic_DNA"/>
</dbReference>
<sequence>MVSVVDAVGLLVILGVNSLAAALLTRLFRVRLNTQWGAVLYSVLLTPLVLLVLVLVLGGAGLGPDLGGAAAVIGITILLPLAMGMAFDYFWQPAPEEVELPDRRGT</sequence>
<evidence type="ECO:0000256" key="1">
    <source>
        <dbReference type="SAM" id="Phobius"/>
    </source>
</evidence>
<comment type="caution">
    <text evidence="3">The sequence shown here is derived from an EMBL/GenBank/DDBJ whole genome shotgun (WGS) entry which is preliminary data.</text>
</comment>
<feature type="transmembrane region" description="Helical" evidence="1">
    <location>
        <begin position="6"/>
        <end position="27"/>
    </location>
</feature>
<protein>
    <recommendedName>
        <fullName evidence="2">DUF7991 domain-containing protein</fullName>
    </recommendedName>
</protein>
<keyword evidence="1" id="KW-0812">Transmembrane</keyword>
<dbReference type="RefSeq" id="WP_276235421.1">
    <property type="nucleotide sequence ID" value="NZ_CP119802.1"/>
</dbReference>
<evidence type="ECO:0000313" key="4">
    <source>
        <dbReference type="Proteomes" id="UP001596398"/>
    </source>
</evidence>
<keyword evidence="1" id="KW-1133">Transmembrane helix</keyword>
<proteinExistence type="predicted"/>
<keyword evidence="4" id="KW-1185">Reference proteome</keyword>
<dbReference type="AlphaFoldDB" id="A0ABD5ZMP4"/>
<feature type="transmembrane region" description="Helical" evidence="1">
    <location>
        <begin position="68"/>
        <end position="91"/>
    </location>
</feature>
<feature type="domain" description="DUF7991" evidence="2">
    <location>
        <begin position="1"/>
        <end position="103"/>
    </location>
</feature>
<keyword evidence="1" id="KW-0472">Membrane</keyword>
<feature type="transmembrane region" description="Helical" evidence="1">
    <location>
        <begin position="39"/>
        <end position="62"/>
    </location>
</feature>
<name>A0ABD5ZMP4_9EURY</name>
<evidence type="ECO:0000259" key="2">
    <source>
        <dbReference type="Pfam" id="PF25953"/>
    </source>
</evidence>
<dbReference type="InterPro" id="IPR058304">
    <property type="entry name" value="DUF7991"/>
</dbReference>
<reference evidence="3 4" key="1">
    <citation type="journal article" date="2019" name="Int. J. Syst. Evol. Microbiol.">
        <title>The Global Catalogue of Microorganisms (GCM) 10K type strain sequencing project: providing services to taxonomists for standard genome sequencing and annotation.</title>
        <authorList>
            <consortium name="The Broad Institute Genomics Platform"/>
            <consortium name="The Broad Institute Genome Sequencing Center for Infectious Disease"/>
            <person name="Wu L."/>
            <person name="Ma J."/>
        </authorList>
    </citation>
    <scope>NUCLEOTIDE SEQUENCE [LARGE SCALE GENOMIC DNA]</scope>
    <source>
        <strain evidence="3 4">DT85</strain>
    </source>
</reference>
<dbReference type="Pfam" id="PF25953">
    <property type="entry name" value="DUF7991"/>
    <property type="match status" value="1"/>
</dbReference>
<organism evidence="3 4">
    <name type="scientific">Halosegnis marinus</name>
    <dbReference type="NCBI Taxonomy" id="3034023"/>
    <lineage>
        <taxon>Archaea</taxon>
        <taxon>Methanobacteriati</taxon>
        <taxon>Methanobacteriota</taxon>
        <taxon>Stenosarchaea group</taxon>
        <taxon>Halobacteria</taxon>
        <taxon>Halobacteriales</taxon>
        <taxon>Natronomonadaceae</taxon>
        <taxon>Halosegnis</taxon>
    </lineage>
</organism>
<dbReference type="Proteomes" id="UP001596398">
    <property type="component" value="Unassembled WGS sequence"/>
</dbReference>
<dbReference type="GeneID" id="79266082"/>
<gene>
    <name evidence="3" type="ORF">ACFQJ4_03690</name>
</gene>
<accession>A0ABD5ZMP4</accession>